<proteinExistence type="predicted"/>
<dbReference type="InterPro" id="IPR010982">
    <property type="entry name" value="Lambda_DNA-bd_dom_sf"/>
</dbReference>
<dbReference type="PANTHER" id="PTHR46797">
    <property type="entry name" value="HTH-TYPE TRANSCRIPTIONAL REGULATOR"/>
    <property type="match status" value="1"/>
</dbReference>
<evidence type="ECO:0000313" key="5">
    <source>
        <dbReference type="Proteomes" id="UP001465119"/>
    </source>
</evidence>
<dbReference type="InterPro" id="IPR050807">
    <property type="entry name" value="TransReg_Diox_bact_type"/>
</dbReference>
<keyword evidence="1" id="KW-0238">DNA-binding</keyword>
<dbReference type="Proteomes" id="UP001465119">
    <property type="component" value="Unassembled WGS sequence"/>
</dbReference>
<name>A0ABV1C0H0_9FIRM</name>
<reference evidence="4 5" key="1">
    <citation type="submission" date="2024-03" db="EMBL/GenBank/DDBJ databases">
        <title>Human intestinal bacterial collection.</title>
        <authorList>
            <person name="Pauvert C."/>
            <person name="Hitch T.C.A."/>
            <person name="Clavel T."/>
        </authorList>
    </citation>
    <scope>NUCLEOTIDE SEQUENCE [LARGE SCALE GENOMIC DNA]</scope>
    <source>
        <strain evidence="4 5">CLA-AA-H281</strain>
    </source>
</reference>
<accession>A0ABV1C0H0</accession>
<dbReference type="Pfam" id="PF01381">
    <property type="entry name" value="HTH_3"/>
    <property type="match status" value="1"/>
</dbReference>
<protein>
    <submittedName>
        <fullName evidence="4">Helix-turn-helix transcriptional regulator</fullName>
    </submittedName>
</protein>
<sequence>MTIGEMLKKARIDAGLTQKQLAEKCEMADSAIRKYESGRIVPKIKTITKIASALGMSTSDFISGDSYSEKSIDERIFFAEREIVSRIRRNIKFERYNNPDSKIDNQLIKKWIFDLAPDISKKYALPEETLKNASDKLAWLATDIHLATEVDDLPEHHRQVIDLMDTLNEVGQRVAVARIEELSQIPKYQKHAAGDSTQSAGTGDEDDLE</sequence>
<dbReference type="SMART" id="SM00530">
    <property type="entry name" value="HTH_XRE"/>
    <property type="match status" value="1"/>
</dbReference>
<comment type="caution">
    <text evidence="4">The sequence shown here is derived from an EMBL/GenBank/DDBJ whole genome shotgun (WGS) entry which is preliminary data.</text>
</comment>
<dbReference type="SUPFAM" id="SSF47413">
    <property type="entry name" value="lambda repressor-like DNA-binding domains"/>
    <property type="match status" value="1"/>
</dbReference>
<dbReference type="PROSITE" id="PS50943">
    <property type="entry name" value="HTH_CROC1"/>
    <property type="match status" value="1"/>
</dbReference>
<dbReference type="PANTHER" id="PTHR46797:SF2">
    <property type="entry name" value="TRANSCRIPTIONAL REGULATOR"/>
    <property type="match status" value="1"/>
</dbReference>
<dbReference type="RefSeq" id="WP_349185748.1">
    <property type="nucleotide sequence ID" value="NZ_JBBMEN010000002.1"/>
</dbReference>
<dbReference type="InterPro" id="IPR001387">
    <property type="entry name" value="Cro/C1-type_HTH"/>
</dbReference>
<dbReference type="CDD" id="cd00093">
    <property type="entry name" value="HTH_XRE"/>
    <property type="match status" value="1"/>
</dbReference>
<evidence type="ECO:0000313" key="4">
    <source>
        <dbReference type="EMBL" id="MEQ2384830.1"/>
    </source>
</evidence>
<evidence type="ECO:0000256" key="1">
    <source>
        <dbReference type="ARBA" id="ARBA00023125"/>
    </source>
</evidence>
<organism evidence="4 5">
    <name type="scientific">Faecalibacterium intestinale</name>
    <dbReference type="NCBI Taxonomy" id="3133155"/>
    <lineage>
        <taxon>Bacteria</taxon>
        <taxon>Bacillati</taxon>
        <taxon>Bacillota</taxon>
        <taxon>Clostridia</taxon>
        <taxon>Eubacteriales</taxon>
        <taxon>Oscillospiraceae</taxon>
        <taxon>Faecalibacterium</taxon>
    </lineage>
</organism>
<dbReference type="EMBL" id="JBBMEN010000002">
    <property type="protein sequence ID" value="MEQ2384830.1"/>
    <property type="molecule type" value="Genomic_DNA"/>
</dbReference>
<keyword evidence="5" id="KW-1185">Reference proteome</keyword>
<feature type="domain" description="HTH cro/C1-type" evidence="3">
    <location>
        <begin position="7"/>
        <end position="61"/>
    </location>
</feature>
<evidence type="ECO:0000256" key="2">
    <source>
        <dbReference type="SAM" id="MobiDB-lite"/>
    </source>
</evidence>
<dbReference type="Gene3D" id="1.10.260.40">
    <property type="entry name" value="lambda repressor-like DNA-binding domains"/>
    <property type="match status" value="1"/>
</dbReference>
<gene>
    <name evidence="4" type="ORF">WMO20_02605</name>
</gene>
<evidence type="ECO:0000259" key="3">
    <source>
        <dbReference type="PROSITE" id="PS50943"/>
    </source>
</evidence>
<feature type="region of interest" description="Disordered" evidence="2">
    <location>
        <begin position="187"/>
        <end position="209"/>
    </location>
</feature>